<sequence>MGSHTSKPHGAYDQAVEYPTATAQVLQDDSELNRYPFIPLKQPPVGNPWQESPSTFPSELPERPPKHSRFSLRRSSLKGLPPTPPATSPAPLFPLSPPQSTNSTRFEPVSPPSSDFDPTASRITPPASPVPGRFGRKPFRFDSVSQNLRSAVSSPNLTTSFNGRNFSRPSRRSRGSDSHESISAPSLTDLPLHRERPSPFGNNIPLEQGFSRLQLGRNGPLSQPETPLVPSAPVPSPWPLPTTTQQNNNHLHPIEEDATVGASRPARRRPARDISEPYQELSRRNIRKHTRRTQSEQTLKELPSHNESFGQANVSSNNGSAPETFPSASSSRSRTVPRASPSGPFPVTRRHAQNQEKIDRELAEQLQREEDEAYDLYSSLEPANPQSPPTRVHSPPQSPDDFFDNLYYDAPVLPIQNPSGGATSSGTRDDPVYSPEANFARELQQRYGDEIPLPDHERAQQEDTDAQIARQLQQEEEERRQRETSPSSRDCVVCGENTPIPEFPALAECAHEPDICVDCFKGWIASELNTKSWSEIKCPGDGCRVILKHHHVQQHADPEIYERFDSLSARDALNDDPNFRWCRGPGCKSGQIHLSGEEGNIFRCIACGFRVCVKHENTWHEDETCEEYDYRKSGKKERDQKQQEEASVKAIGELTKRCPGKSCKWPIEKNEGCDHMTCSKCRHEFCWICLAPYGPIRDRGNSAHKKHCKYHSSRLN</sequence>
<accession>A0ACB6RCJ8</accession>
<dbReference type="EMBL" id="MU003494">
    <property type="protein sequence ID" value="KAF2476483.1"/>
    <property type="molecule type" value="Genomic_DNA"/>
</dbReference>
<proteinExistence type="predicted"/>
<name>A0ACB6RCJ8_9PLEO</name>
<evidence type="ECO:0000313" key="1">
    <source>
        <dbReference type="EMBL" id="KAF2476483.1"/>
    </source>
</evidence>
<reference evidence="1" key="1">
    <citation type="journal article" date="2020" name="Stud. Mycol.">
        <title>101 Dothideomycetes genomes: a test case for predicting lifestyles and emergence of pathogens.</title>
        <authorList>
            <person name="Haridas S."/>
            <person name="Albert R."/>
            <person name="Binder M."/>
            <person name="Bloem J."/>
            <person name="Labutti K."/>
            <person name="Salamov A."/>
            <person name="Andreopoulos B."/>
            <person name="Baker S."/>
            <person name="Barry K."/>
            <person name="Bills G."/>
            <person name="Bluhm B."/>
            <person name="Cannon C."/>
            <person name="Castanera R."/>
            <person name="Culley D."/>
            <person name="Daum C."/>
            <person name="Ezra D."/>
            <person name="Gonzalez J."/>
            <person name="Henrissat B."/>
            <person name="Kuo A."/>
            <person name="Liang C."/>
            <person name="Lipzen A."/>
            <person name="Lutzoni F."/>
            <person name="Magnuson J."/>
            <person name="Mondo S."/>
            <person name="Nolan M."/>
            <person name="Ohm R."/>
            <person name="Pangilinan J."/>
            <person name="Park H.-J."/>
            <person name="Ramirez L."/>
            <person name="Alfaro M."/>
            <person name="Sun H."/>
            <person name="Tritt A."/>
            <person name="Yoshinaga Y."/>
            <person name="Zwiers L.-H."/>
            <person name="Turgeon B."/>
            <person name="Goodwin S."/>
            <person name="Spatafora J."/>
            <person name="Crous P."/>
            <person name="Grigoriev I."/>
        </authorList>
    </citation>
    <scope>NUCLEOTIDE SEQUENCE</scope>
    <source>
        <strain evidence="1">ATCC 200398</strain>
    </source>
</reference>
<keyword evidence="2" id="KW-1185">Reference proteome</keyword>
<comment type="caution">
    <text evidence="1">The sequence shown here is derived from an EMBL/GenBank/DDBJ whole genome shotgun (WGS) entry which is preliminary data.</text>
</comment>
<organism evidence="1 2">
    <name type="scientific">Lindgomyces ingoldianus</name>
    <dbReference type="NCBI Taxonomy" id="673940"/>
    <lineage>
        <taxon>Eukaryota</taxon>
        <taxon>Fungi</taxon>
        <taxon>Dikarya</taxon>
        <taxon>Ascomycota</taxon>
        <taxon>Pezizomycotina</taxon>
        <taxon>Dothideomycetes</taxon>
        <taxon>Pleosporomycetidae</taxon>
        <taxon>Pleosporales</taxon>
        <taxon>Lindgomycetaceae</taxon>
        <taxon>Lindgomyces</taxon>
    </lineage>
</organism>
<protein>
    <submittedName>
        <fullName evidence="1">Uncharacterized protein</fullName>
    </submittedName>
</protein>
<gene>
    <name evidence="1" type="ORF">BDR25DRAFT_252513</name>
</gene>
<dbReference type="Proteomes" id="UP000799755">
    <property type="component" value="Unassembled WGS sequence"/>
</dbReference>
<evidence type="ECO:0000313" key="2">
    <source>
        <dbReference type="Proteomes" id="UP000799755"/>
    </source>
</evidence>